<evidence type="ECO:0000313" key="1">
    <source>
        <dbReference type="EMBL" id="MCW6512786.1"/>
    </source>
</evidence>
<comment type="caution">
    <text evidence="1">The sequence shown here is derived from an EMBL/GenBank/DDBJ whole genome shotgun (WGS) entry which is preliminary data.</text>
</comment>
<dbReference type="Proteomes" id="UP001165667">
    <property type="component" value="Unassembled WGS sequence"/>
</dbReference>
<evidence type="ECO:0000313" key="2">
    <source>
        <dbReference type="Proteomes" id="UP001165667"/>
    </source>
</evidence>
<organism evidence="1 2">
    <name type="scientific">Lichenifustis flavocetrariae</name>
    <dbReference type="NCBI Taxonomy" id="2949735"/>
    <lineage>
        <taxon>Bacteria</taxon>
        <taxon>Pseudomonadati</taxon>
        <taxon>Pseudomonadota</taxon>
        <taxon>Alphaproteobacteria</taxon>
        <taxon>Hyphomicrobiales</taxon>
        <taxon>Lichenihabitantaceae</taxon>
        <taxon>Lichenifustis</taxon>
    </lineage>
</organism>
<name>A0AA41Z221_9HYPH</name>
<proteinExistence type="predicted"/>
<protein>
    <submittedName>
        <fullName evidence="1">Uncharacterized protein</fullName>
    </submittedName>
</protein>
<dbReference type="RefSeq" id="WP_282589161.1">
    <property type="nucleotide sequence ID" value="NZ_JAMOIM010000065.1"/>
</dbReference>
<reference evidence="1" key="1">
    <citation type="submission" date="2022-05" db="EMBL/GenBank/DDBJ databases">
        <authorList>
            <person name="Pankratov T."/>
        </authorList>
    </citation>
    <scope>NUCLEOTIDE SEQUENCE</scope>
    <source>
        <strain evidence="1">BP6-180914</strain>
    </source>
</reference>
<dbReference type="AlphaFoldDB" id="A0AA41Z221"/>
<sequence>MPGPTRVQVVLGPYEAADRAFQTLSPKPLPRVHIDALKAHEKAALAGIAAVSAEIDVVSARINDLKSSNGGANARRGCAGCRIERPVWSSQG</sequence>
<accession>A0AA41Z221</accession>
<keyword evidence="2" id="KW-1185">Reference proteome</keyword>
<gene>
    <name evidence="1" type="ORF">M8523_33355</name>
</gene>
<dbReference type="EMBL" id="JAMOIM010000065">
    <property type="protein sequence ID" value="MCW6512786.1"/>
    <property type="molecule type" value="Genomic_DNA"/>
</dbReference>